<accession>A0A1U7NHH7</accession>
<dbReference type="AlphaFoldDB" id="A0A1U7NHH7"/>
<dbReference type="Proteomes" id="UP000186341">
    <property type="component" value="Unassembled WGS sequence"/>
</dbReference>
<gene>
    <name evidence="1" type="ORF">BO222_03585</name>
</gene>
<proteinExistence type="predicted"/>
<reference evidence="1 2" key="1">
    <citation type="submission" date="2016-11" db="EMBL/GenBank/DDBJ databases">
        <title>Description of two novel members of the family Erysipelotrichaceae: Ileibacterium lipovorans gen. nov., sp. nov. and Dubosiella newyorkensis, gen. nov., sp. nov.</title>
        <authorList>
            <person name="Cox L.M."/>
            <person name="Sohn J."/>
            <person name="Tyrrell K.L."/>
            <person name="Citron D.M."/>
            <person name="Lawson P.A."/>
            <person name="Patel N.B."/>
            <person name="Iizumi T."/>
            <person name="Perez-Perez G.I."/>
            <person name="Goldstein E.J."/>
            <person name="Blaser M.J."/>
        </authorList>
    </citation>
    <scope>NUCLEOTIDE SEQUENCE [LARGE SCALE GENOMIC DNA]</scope>
    <source>
        <strain evidence="1 2">NYU-BL-A3</strain>
    </source>
</reference>
<comment type="caution">
    <text evidence="1">The sequence shown here is derived from an EMBL/GenBank/DDBJ whole genome shotgun (WGS) entry which is preliminary data.</text>
</comment>
<dbReference type="EMBL" id="MPJW01000089">
    <property type="protein sequence ID" value="OLU41269.1"/>
    <property type="molecule type" value="Genomic_DNA"/>
</dbReference>
<evidence type="ECO:0000313" key="1">
    <source>
        <dbReference type="EMBL" id="OLU41269.1"/>
    </source>
</evidence>
<protein>
    <submittedName>
        <fullName evidence="1">Uncharacterized protein</fullName>
    </submittedName>
</protein>
<name>A0A1U7NHH7_9FIRM</name>
<keyword evidence="2" id="KW-1185">Reference proteome</keyword>
<sequence length="59" mass="7357">MYLIKMNLKKYKCEGWNHSQCFFTCEDQRIHESRRQSVFMMTFDFRFFYLRIDLLSESG</sequence>
<evidence type="ECO:0000313" key="2">
    <source>
        <dbReference type="Proteomes" id="UP000186341"/>
    </source>
</evidence>
<organism evidence="1 2">
    <name type="scientific">Ileibacterium valens</name>
    <dbReference type="NCBI Taxonomy" id="1862668"/>
    <lineage>
        <taxon>Bacteria</taxon>
        <taxon>Bacillati</taxon>
        <taxon>Bacillota</taxon>
        <taxon>Erysipelotrichia</taxon>
        <taxon>Erysipelotrichales</taxon>
        <taxon>Erysipelotrichaceae</taxon>
        <taxon>Ileibacterium</taxon>
    </lineage>
</organism>